<dbReference type="SUPFAM" id="SSF51445">
    <property type="entry name" value="(Trans)glycosidases"/>
    <property type="match status" value="1"/>
</dbReference>
<dbReference type="Pfam" id="PF00933">
    <property type="entry name" value="Glyco_hydro_3"/>
    <property type="match status" value="1"/>
</dbReference>
<sequence length="88" mass="10075">MEYSGELWYYAKAFPAPIMLASTWNPEIAEEVGRAMGEEVKYYNISVLLVPGLNIHRHPLCDRNFEYFSEDPLLSGRIAATFVRECSV</sequence>
<feature type="domain" description="Glycoside hydrolase family 3 N-terminal" evidence="3">
    <location>
        <begin position="13"/>
        <end position="84"/>
    </location>
</feature>
<comment type="caution">
    <text evidence="4">The sequence shown here is derived from an EMBL/GenBank/DDBJ whole genome shotgun (WGS) entry which is preliminary data.</text>
</comment>
<accession>A0A7C4BBP2</accession>
<keyword evidence="2" id="KW-0378">Hydrolase</keyword>
<comment type="similarity">
    <text evidence="1">Belongs to the glycosyl hydrolase 3 family.</text>
</comment>
<dbReference type="Gene3D" id="3.20.20.300">
    <property type="entry name" value="Glycoside hydrolase, family 3, N-terminal domain"/>
    <property type="match status" value="1"/>
</dbReference>
<evidence type="ECO:0000313" key="4">
    <source>
        <dbReference type="EMBL" id="HGI87419.1"/>
    </source>
</evidence>
<dbReference type="GO" id="GO:0005975">
    <property type="term" value="P:carbohydrate metabolic process"/>
    <property type="evidence" value="ECO:0007669"/>
    <property type="project" value="InterPro"/>
</dbReference>
<proteinExistence type="inferred from homology"/>
<evidence type="ECO:0000259" key="3">
    <source>
        <dbReference type="Pfam" id="PF00933"/>
    </source>
</evidence>
<protein>
    <recommendedName>
        <fullName evidence="3">Glycoside hydrolase family 3 N-terminal domain-containing protein</fullName>
    </recommendedName>
</protein>
<gene>
    <name evidence="4" type="ORF">ENV14_03390</name>
</gene>
<dbReference type="AlphaFoldDB" id="A0A7C4BBP2"/>
<dbReference type="PANTHER" id="PTHR42715">
    <property type="entry name" value="BETA-GLUCOSIDASE"/>
    <property type="match status" value="1"/>
</dbReference>
<organism evidence="4">
    <name type="scientific">Ignisphaera aggregans</name>
    <dbReference type="NCBI Taxonomy" id="334771"/>
    <lineage>
        <taxon>Archaea</taxon>
        <taxon>Thermoproteota</taxon>
        <taxon>Thermoprotei</taxon>
        <taxon>Desulfurococcales</taxon>
        <taxon>Desulfurococcaceae</taxon>
        <taxon>Ignisphaera</taxon>
    </lineage>
</organism>
<evidence type="ECO:0000256" key="1">
    <source>
        <dbReference type="ARBA" id="ARBA00005336"/>
    </source>
</evidence>
<dbReference type="InterPro" id="IPR036962">
    <property type="entry name" value="Glyco_hydro_3_N_sf"/>
</dbReference>
<evidence type="ECO:0000256" key="2">
    <source>
        <dbReference type="ARBA" id="ARBA00022801"/>
    </source>
</evidence>
<dbReference type="EMBL" id="DTFF01000028">
    <property type="protein sequence ID" value="HGI87419.1"/>
    <property type="molecule type" value="Genomic_DNA"/>
</dbReference>
<name>A0A7C4BBP2_9CREN</name>
<dbReference type="PRINTS" id="PR00133">
    <property type="entry name" value="GLHYDRLASE3"/>
</dbReference>
<dbReference type="InterPro" id="IPR001764">
    <property type="entry name" value="Glyco_hydro_3_N"/>
</dbReference>
<reference evidence="4" key="1">
    <citation type="journal article" date="2020" name="mSystems">
        <title>Genome- and Community-Level Interaction Insights into Carbon Utilization and Element Cycling Functions of Hydrothermarchaeota in Hydrothermal Sediment.</title>
        <authorList>
            <person name="Zhou Z."/>
            <person name="Liu Y."/>
            <person name="Xu W."/>
            <person name="Pan J."/>
            <person name="Luo Z.H."/>
            <person name="Li M."/>
        </authorList>
    </citation>
    <scope>NUCLEOTIDE SEQUENCE [LARGE SCALE GENOMIC DNA]</scope>
    <source>
        <strain evidence="4">SpSt-732</strain>
    </source>
</reference>
<dbReference type="InterPro" id="IPR017853">
    <property type="entry name" value="GH"/>
</dbReference>
<dbReference type="PANTHER" id="PTHR42715:SF10">
    <property type="entry name" value="BETA-GLUCOSIDASE"/>
    <property type="match status" value="1"/>
</dbReference>
<dbReference type="GO" id="GO:0004553">
    <property type="term" value="F:hydrolase activity, hydrolyzing O-glycosyl compounds"/>
    <property type="evidence" value="ECO:0007669"/>
    <property type="project" value="InterPro"/>
</dbReference>
<dbReference type="InterPro" id="IPR050288">
    <property type="entry name" value="Cellulose_deg_GH3"/>
</dbReference>